<evidence type="ECO:0000256" key="2">
    <source>
        <dbReference type="PROSITE-ProRule" id="PRU00335"/>
    </source>
</evidence>
<dbReference type="Gene3D" id="1.10.357.10">
    <property type="entry name" value="Tetracycline Repressor, domain 2"/>
    <property type="match status" value="1"/>
</dbReference>
<name>A0A7Z7INU6_9MYCO</name>
<dbReference type="RefSeq" id="WP_186243763.1">
    <property type="nucleotide sequence ID" value="NZ_OCTY01000002.1"/>
</dbReference>
<dbReference type="PANTHER" id="PTHR30055">
    <property type="entry name" value="HTH-TYPE TRANSCRIPTIONAL REGULATOR RUTR"/>
    <property type="match status" value="1"/>
</dbReference>
<dbReference type="SUPFAM" id="SSF48498">
    <property type="entry name" value="Tetracyclin repressor-like, C-terminal domain"/>
    <property type="match status" value="1"/>
</dbReference>
<dbReference type="PROSITE" id="PS50977">
    <property type="entry name" value="HTH_TETR_2"/>
    <property type="match status" value="1"/>
</dbReference>
<dbReference type="GO" id="GO:0000976">
    <property type="term" value="F:transcription cis-regulatory region binding"/>
    <property type="evidence" value="ECO:0007669"/>
    <property type="project" value="TreeGrafter"/>
</dbReference>
<dbReference type="Proteomes" id="UP000554965">
    <property type="component" value="Unassembled WGS sequence"/>
</dbReference>
<dbReference type="EMBL" id="OCTY01000002">
    <property type="protein sequence ID" value="SOJ56072.1"/>
    <property type="molecule type" value="Genomic_DNA"/>
</dbReference>
<evidence type="ECO:0000259" key="3">
    <source>
        <dbReference type="PROSITE" id="PS50977"/>
    </source>
</evidence>
<keyword evidence="5" id="KW-1185">Reference proteome</keyword>
<organism evidence="4 5">
    <name type="scientific">Mycobacterium simulans</name>
    <dbReference type="NCBI Taxonomy" id="627089"/>
    <lineage>
        <taxon>Bacteria</taxon>
        <taxon>Bacillati</taxon>
        <taxon>Actinomycetota</taxon>
        <taxon>Actinomycetes</taxon>
        <taxon>Mycobacteriales</taxon>
        <taxon>Mycobacteriaceae</taxon>
        <taxon>Mycobacterium</taxon>
    </lineage>
</organism>
<accession>A0A7Z7INU6</accession>
<evidence type="ECO:0000313" key="4">
    <source>
        <dbReference type="EMBL" id="SOJ56072.1"/>
    </source>
</evidence>
<dbReference type="InterPro" id="IPR050109">
    <property type="entry name" value="HTH-type_TetR-like_transc_reg"/>
</dbReference>
<feature type="domain" description="HTH tetR-type" evidence="3">
    <location>
        <begin position="12"/>
        <end position="72"/>
    </location>
</feature>
<dbReference type="InterPro" id="IPR036271">
    <property type="entry name" value="Tet_transcr_reg_TetR-rel_C_sf"/>
</dbReference>
<dbReference type="InterPro" id="IPR001647">
    <property type="entry name" value="HTH_TetR"/>
</dbReference>
<comment type="caution">
    <text evidence="4">The sequence shown here is derived from an EMBL/GenBank/DDBJ whole genome shotgun (WGS) entry which is preliminary data.</text>
</comment>
<sequence>MGVTTASVVSSSKAAARIRAAAIDAFAEHGYGGTTTRDIAARLGLSAAAMYPHYKSKEELLFVIAYEGHQKTIEWLKAADPVSESPANRLQAVVAEFARAQAAYHGRSKVVEYELTALSPEHYRVIVGLRRKLTKHVRQIVEAGVADGSFVVPDSEGVTLAIVSLCVDVCRWFPTRRYRDPEAVAKLYSELAVRLVSATSE</sequence>
<proteinExistence type="predicted"/>
<dbReference type="PRINTS" id="PR00455">
    <property type="entry name" value="HTHTETR"/>
</dbReference>
<protein>
    <submittedName>
        <fullName evidence="4">HTH-type transcriptional repressor KstR2</fullName>
    </submittedName>
</protein>
<evidence type="ECO:0000313" key="5">
    <source>
        <dbReference type="Proteomes" id="UP000554965"/>
    </source>
</evidence>
<dbReference type="PANTHER" id="PTHR30055:SF200">
    <property type="entry name" value="HTH-TYPE TRANSCRIPTIONAL REPRESSOR BDCR"/>
    <property type="match status" value="1"/>
</dbReference>
<dbReference type="Pfam" id="PF17932">
    <property type="entry name" value="TetR_C_24"/>
    <property type="match status" value="1"/>
</dbReference>
<reference evidence="4 5" key="1">
    <citation type="submission" date="2017-10" db="EMBL/GenBank/DDBJ databases">
        <authorList>
            <consortium name="Urmite Genomes"/>
        </authorList>
    </citation>
    <scope>NUCLEOTIDE SEQUENCE [LARGE SCALE GENOMIC DNA]</scope>
    <source>
        <strain evidence="4 5">FB-527</strain>
    </source>
</reference>
<dbReference type="GO" id="GO:0003700">
    <property type="term" value="F:DNA-binding transcription factor activity"/>
    <property type="evidence" value="ECO:0007669"/>
    <property type="project" value="TreeGrafter"/>
</dbReference>
<gene>
    <name evidence="4" type="primary">kstR2_6</name>
    <name evidence="4" type="ORF">MSIMFB_03548</name>
</gene>
<feature type="DNA-binding region" description="H-T-H motif" evidence="2">
    <location>
        <begin position="35"/>
        <end position="54"/>
    </location>
</feature>
<dbReference type="Pfam" id="PF00440">
    <property type="entry name" value="TetR_N"/>
    <property type="match status" value="1"/>
</dbReference>
<dbReference type="InterPro" id="IPR009057">
    <property type="entry name" value="Homeodomain-like_sf"/>
</dbReference>
<evidence type="ECO:0000256" key="1">
    <source>
        <dbReference type="ARBA" id="ARBA00023125"/>
    </source>
</evidence>
<keyword evidence="1 2" id="KW-0238">DNA-binding</keyword>
<dbReference type="AlphaFoldDB" id="A0A7Z7INU6"/>
<dbReference type="SUPFAM" id="SSF46689">
    <property type="entry name" value="Homeodomain-like"/>
    <property type="match status" value="1"/>
</dbReference>
<dbReference type="InterPro" id="IPR041490">
    <property type="entry name" value="KstR2_TetR_C"/>
</dbReference>